<name>A0A7Z0D7K6_9ACTN</name>
<dbReference type="RefSeq" id="WP_179444307.1">
    <property type="nucleotide sequence ID" value="NZ_JACBZS010000001.1"/>
</dbReference>
<dbReference type="SUPFAM" id="SSF53335">
    <property type="entry name" value="S-adenosyl-L-methionine-dependent methyltransferases"/>
    <property type="match status" value="1"/>
</dbReference>
<dbReference type="InterPro" id="IPR041497">
    <property type="entry name" value="Thump-like"/>
</dbReference>
<keyword evidence="3" id="KW-1185">Reference proteome</keyword>
<protein>
    <recommendedName>
        <fullName evidence="1">THUMP-like domain-containing protein</fullName>
    </recommendedName>
</protein>
<evidence type="ECO:0000313" key="3">
    <source>
        <dbReference type="Proteomes" id="UP000527616"/>
    </source>
</evidence>
<dbReference type="Gene3D" id="3.40.50.150">
    <property type="entry name" value="Vaccinia Virus protein VP39"/>
    <property type="match status" value="1"/>
</dbReference>
<accession>A0A7Z0D7K6</accession>
<feature type="domain" description="THUMP-like" evidence="1">
    <location>
        <begin position="310"/>
        <end position="381"/>
    </location>
</feature>
<evidence type="ECO:0000259" key="1">
    <source>
        <dbReference type="Pfam" id="PF18096"/>
    </source>
</evidence>
<sequence>MDPDTARALVGTPGARALRLGAALGDPDSLHAASRLRAEVGPALAAAALDQLSLRRRAAAKFGADAERWFFTAAGLEQASRPAVSAWRARRLAGHADALHDLGSGIGADSAAAGRLGLRLAPVEADETTAILAEANLGVPVTAGDATRVPLDADAAVFVDPARRTARGRSWRLADLSPPWDFARGLLARAAPTCLKVGPGFPHREIPDDVEAVWVGHGGDAVELALWSGPGAEPGRRSVVLLGDAPAELTLGTGTPASIGPVAAYLFEPHPAAIAAGAVDDLAHAHGLHRLAGPIAYLAGDEPVDSPWLTRFAVRESMPWKEKTVRSWVRERGVGSLEIKKRGIDVDPAQLRRRLRPSGDAAATLVLTPTVDGSRALVVERAPSGWHSA</sequence>
<dbReference type="InterPro" id="IPR029063">
    <property type="entry name" value="SAM-dependent_MTases_sf"/>
</dbReference>
<evidence type="ECO:0000313" key="2">
    <source>
        <dbReference type="EMBL" id="NYI70337.1"/>
    </source>
</evidence>
<dbReference type="Pfam" id="PF18096">
    <property type="entry name" value="Thump_like"/>
    <property type="match status" value="1"/>
</dbReference>
<dbReference type="EMBL" id="JACBZS010000001">
    <property type="protein sequence ID" value="NYI70337.1"/>
    <property type="molecule type" value="Genomic_DNA"/>
</dbReference>
<dbReference type="AlphaFoldDB" id="A0A7Z0D7K6"/>
<organism evidence="2 3">
    <name type="scientific">Naumannella cuiyingiana</name>
    <dbReference type="NCBI Taxonomy" id="1347891"/>
    <lineage>
        <taxon>Bacteria</taxon>
        <taxon>Bacillati</taxon>
        <taxon>Actinomycetota</taxon>
        <taxon>Actinomycetes</taxon>
        <taxon>Propionibacteriales</taxon>
        <taxon>Propionibacteriaceae</taxon>
        <taxon>Naumannella</taxon>
    </lineage>
</organism>
<reference evidence="2 3" key="1">
    <citation type="submission" date="2020-07" db="EMBL/GenBank/DDBJ databases">
        <title>Sequencing the genomes of 1000 actinobacteria strains.</title>
        <authorList>
            <person name="Klenk H.-P."/>
        </authorList>
    </citation>
    <scope>NUCLEOTIDE SEQUENCE [LARGE SCALE GENOMIC DNA]</scope>
    <source>
        <strain evidence="2 3">DSM 103164</strain>
    </source>
</reference>
<dbReference type="Proteomes" id="UP000527616">
    <property type="component" value="Unassembled WGS sequence"/>
</dbReference>
<comment type="caution">
    <text evidence="2">The sequence shown here is derived from an EMBL/GenBank/DDBJ whole genome shotgun (WGS) entry which is preliminary data.</text>
</comment>
<gene>
    <name evidence="2" type="ORF">GGQ54_000897</name>
</gene>
<proteinExistence type="predicted"/>